<dbReference type="NCBIfam" id="NF004649">
    <property type="entry name" value="PRK05993.1"/>
    <property type="match status" value="1"/>
</dbReference>
<dbReference type="PRINTS" id="PR00080">
    <property type="entry name" value="SDRFAMILY"/>
</dbReference>
<dbReference type="EMBL" id="AUXX01000036">
    <property type="protein sequence ID" value="KZN62962.1"/>
    <property type="molecule type" value="Genomic_DNA"/>
</dbReference>
<dbReference type="GO" id="GO:0016491">
    <property type="term" value="F:oxidoreductase activity"/>
    <property type="evidence" value="ECO:0007669"/>
    <property type="project" value="UniProtKB-KW"/>
</dbReference>
<dbReference type="PANTHER" id="PTHR43976">
    <property type="entry name" value="SHORT CHAIN DEHYDROGENASE"/>
    <property type="match status" value="1"/>
</dbReference>
<keyword evidence="2" id="KW-0560">Oxidoreductase</keyword>
<accession>A0A167KLG0</accession>
<dbReference type="CDD" id="cd05374">
    <property type="entry name" value="17beta-HSD-like_SDR_c"/>
    <property type="match status" value="1"/>
</dbReference>
<reference evidence="4 5" key="1">
    <citation type="submission" date="2013-07" db="EMBL/GenBank/DDBJ databases">
        <title>Comparative Genomic and Metabolomic Analysis of Twelve Strains of Pseudoalteromonas luteoviolacea.</title>
        <authorList>
            <person name="Vynne N.G."/>
            <person name="Mansson M."/>
            <person name="Gram L."/>
        </authorList>
    </citation>
    <scope>NUCLEOTIDE SEQUENCE [LARGE SCALE GENOMIC DNA]</scope>
    <source>
        <strain evidence="4 5">S4060-1</strain>
    </source>
</reference>
<dbReference type="PROSITE" id="PS00061">
    <property type="entry name" value="ADH_SHORT"/>
    <property type="match status" value="1"/>
</dbReference>
<sequence>MSFLYKVDYINILFNSLQCAVIQQKFTVNRTNHSRTKENLTKPMSKSILITGCSTGIGLYCAKTLHNEGFKVIASVRNTEHLKQFETLGIPCVLIDLADEHSIQNGFNEALSLSNGKLDVLFNNGAYGQPGAVEDLPTEVLRQQFEVNFFGWHSITKLAVKHMRKHGQGRIVQNSSVLGLVALPYRGAYNASKFALEGLTDTLRMELADTNIQVSLIEPGPILSEFRKNARIAFEEHINIEDSFHKAEYQAQLTRLKAQTAPQKFTLGPDAVYEKLLHAITAPKAKARYYVTFPTYFMGYLKRILSSALLDKILLKNR</sequence>
<evidence type="ECO:0000313" key="4">
    <source>
        <dbReference type="EMBL" id="KZN62962.1"/>
    </source>
</evidence>
<dbReference type="PRINTS" id="PR00081">
    <property type="entry name" value="GDHRDH"/>
</dbReference>
<organism evidence="4 5">
    <name type="scientific">Pseudoalteromonas luteoviolacea S4060-1</name>
    <dbReference type="NCBI Taxonomy" id="1365257"/>
    <lineage>
        <taxon>Bacteria</taxon>
        <taxon>Pseudomonadati</taxon>
        <taxon>Pseudomonadota</taxon>
        <taxon>Gammaproteobacteria</taxon>
        <taxon>Alteromonadales</taxon>
        <taxon>Pseudoalteromonadaceae</taxon>
        <taxon>Pseudoalteromonas</taxon>
    </lineage>
</organism>
<evidence type="ECO:0000256" key="1">
    <source>
        <dbReference type="ARBA" id="ARBA00006484"/>
    </source>
</evidence>
<dbReference type="PANTHER" id="PTHR43976:SF16">
    <property type="entry name" value="SHORT-CHAIN DEHYDROGENASE_REDUCTASE FAMILY PROTEIN"/>
    <property type="match status" value="1"/>
</dbReference>
<name>A0A167KLG0_9GAMM</name>
<comment type="similarity">
    <text evidence="1 3">Belongs to the short-chain dehydrogenases/reductases (SDR) family.</text>
</comment>
<protein>
    <recommendedName>
        <fullName evidence="6">Short-chain dehydrogenase</fullName>
    </recommendedName>
</protein>
<dbReference type="PATRIC" id="fig|1365257.3.peg.3882"/>
<evidence type="ECO:0000256" key="3">
    <source>
        <dbReference type="RuleBase" id="RU000363"/>
    </source>
</evidence>
<dbReference type="InterPro" id="IPR020904">
    <property type="entry name" value="Sc_DH/Rdtase_CS"/>
</dbReference>
<comment type="caution">
    <text evidence="4">The sequence shown here is derived from an EMBL/GenBank/DDBJ whole genome shotgun (WGS) entry which is preliminary data.</text>
</comment>
<evidence type="ECO:0000313" key="5">
    <source>
        <dbReference type="Proteomes" id="UP000076661"/>
    </source>
</evidence>
<dbReference type="Proteomes" id="UP000076661">
    <property type="component" value="Unassembled WGS sequence"/>
</dbReference>
<proteinExistence type="inferred from homology"/>
<dbReference type="InterPro" id="IPR002347">
    <property type="entry name" value="SDR_fam"/>
</dbReference>
<evidence type="ECO:0008006" key="6">
    <source>
        <dbReference type="Google" id="ProtNLM"/>
    </source>
</evidence>
<evidence type="ECO:0000256" key="2">
    <source>
        <dbReference type="ARBA" id="ARBA00023002"/>
    </source>
</evidence>
<dbReference type="InterPro" id="IPR036291">
    <property type="entry name" value="NAD(P)-bd_dom_sf"/>
</dbReference>
<dbReference type="SUPFAM" id="SSF51735">
    <property type="entry name" value="NAD(P)-binding Rossmann-fold domains"/>
    <property type="match status" value="1"/>
</dbReference>
<dbReference type="AlphaFoldDB" id="A0A167KLG0"/>
<gene>
    <name evidence="4" type="ORF">N478_24820</name>
</gene>
<dbReference type="InterPro" id="IPR051911">
    <property type="entry name" value="SDR_oxidoreductase"/>
</dbReference>
<dbReference type="Gene3D" id="3.40.50.720">
    <property type="entry name" value="NAD(P)-binding Rossmann-like Domain"/>
    <property type="match status" value="1"/>
</dbReference>
<dbReference type="Pfam" id="PF00106">
    <property type="entry name" value="adh_short"/>
    <property type="match status" value="1"/>
</dbReference>